<dbReference type="GO" id="GO:0003677">
    <property type="term" value="F:DNA binding"/>
    <property type="evidence" value="ECO:0007669"/>
    <property type="project" value="UniProtKB-UniRule"/>
</dbReference>
<dbReference type="PROSITE" id="PS51898">
    <property type="entry name" value="TYR_RECOMBINASE"/>
    <property type="match status" value="1"/>
</dbReference>
<dbReference type="Gene3D" id="1.10.150.130">
    <property type="match status" value="1"/>
</dbReference>
<evidence type="ECO:0000256" key="3">
    <source>
        <dbReference type="ARBA" id="ARBA00023125"/>
    </source>
</evidence>
<dbReference type="InterPro" id="IPR058717">
    <property type="entry name" value="Phage_L5_Integrase_N"/>
</dbReference>
<dbReference type="InterPro" id="IPR002104">
    <property type="entry name" value="Integrase_catalytic"/>
</dbReference>
<dbReference type="SUPFAM" id="SSF56349">
    <property type="entry name" value="DNA breaking-rejoining enzymes"/>
    <property type="match status" value="1"/>
</dbReference>
<comment type="similarity">
    <text evidence="1">Belongs to the 'phage' integrase family.</text>
</comment>
<accession>A0A5B1L3K7</accession>
<reference evidence="8 9" key="2">
    <citation type="submission" date="2019-09" db="EMBL/GenBank/DDBJ databases">
        <authorList>
            <person name="Jin C."/>
        </authorList>
    </citation>
    <scope>NUCLEOTIDE SEQUENCE [LARGE SCALE GENOMIC DNA]</scope>
    <source>
        <strain evidence="8 9">BN130099</strain>
    </source>
</reference>
<dbReference type="InterPro" id="IPR050090">
    <property type="entry name" value="Tyrosine_recombinase_XerCD"/>
</dbReference>
<dbReference type="AlphaFoldDB" id="A0A5B1L3K7"/>
<dbReference type="InterPro" id="IPR044068">
    <property type="entry name" value="CB"/>
</dbReference>
<feature type="domain" description="Tyr recombinase" evidence="6">
    <location>
        <begin position="171"/>
        <end position="360"/>
    </location>
</feature>
<evidence type="ECO:0000259" key="7">
    <source>
        <dbReference type="PROSITE" id="PS51900"/>
    </source>
</evidence>
<sequence>MGEHRRDFGAIRKLGSGRFQASYVGPDGARWTAPFTYDAEIDAQGFLARARLAITRGEWTPDFDTYAKEGETFGEYAERFVAERNIKPRTRHEYEGYLRRVLDPEFGDLLLTSITPAMVRRWYASFGDRTPTMRARCYELLRTILNQAVRDRDIEFNPCDVRGGASVRPRHKTEVASIEEIAALVEEIPVRYRAMVLLAAWCGLRFGELTELRRGDVDLSERVITVRRGVVRVAGQVVVDTTKSRAGERTVALPQHLEPAIQAHLDQHVGPDRASLLFPAHLDPGKNLAPSTWNRHWYAARDAVGRPELHLHDLRHTGATLAAHTGATLAELQARIGHSTVGAAMRYQHAAPGRDRLIAERLSAMVTPPPETATTTAADS</sequence>
<evidence type="ECO:0000259" key="6">
    <source>
        <dbReference type="PROSITE" id="PS51898"/>
    </source>
</evidence>
<dbReference type="InterPro" id="IPR013762">
    <property type="entry name" value="Integrase-like_cat_sf"/>
</dbReference>
<dbReference type="Pfam" id="PF26003">
    <property type="entry name" value="Integrase_N_phage"/>
    <property type="match status" value="1"/>
</dbReference>
<evidence type="ECO:0000313" key="9">
    <source>
        <dbReference type="Proteomes" id="UP000325003"/>
    </source>
</evidence>
<dbReference type="PANTHER" id="PTHR30349:SF64">
    <property type="entry name" value="PROPHAGE INTEGRASE INTD-RELATED"/>
    <property type="match status" value="1"/>
</dbReference>
<evidence type="ECO:0000313" key="8">
    <source>
        <dbReference type="EMBL" id="KAA1414996.1"/>
    </source>
</evidence>
<reference evidence="8 9" key="1">
    <citation type="submission" date="2019-09" db="EMBL/GenBank/DDBJ databases">
        <title>Nocardioides panacisoli sp. nov., isolated from the soil of a ginseng field.</title>
        <authorList>
            <person name="Cho C."/>
        </authorList>
    </citation>
    <scope>NUCLEOTIDE SEQUENCE [LARGE SCALE GENOMIC DNA]</scope>
    <source>
        <strain evidence="8 9">BN130099</strain>
    </source>
</reference>
<protein>
    <submittedName>
        <fullName evidence="8">Site-specific integrase</fullName>
    </submittedName>
</protein>
<dbReference type="InterPro" id="IPR004107">
    <property type="entry name" value="Integrase_SAM-like_N"/>
</dbReference>
<dbReference type="PROSITE" id="PS51900">
    <property type="entry name" value="CB"/>
    <property type="match status" value="1"/>
</dbReference>
<dbReference type="RefSeq" id="WP_149730566.1">
    <property type="nucleotide sequence ID" value="NZ_VUJV01000017.1"/>
</dbReference>
<evidence type="ECO:0000256" key="1">
    <source>
        <dbReference type="ARBA" id="ARBA00008857"/>
    </source>
</evidence>
<dbReference type="EMBL" id="VUJV01000017">
    <property type="protein sequence ID" value="KAA1414996.1"/>
    <property type="molecule type" value="Genomic_DNA"/>
</dbReference>
<dbReference type="GO" id="GO:0015074">
    <property type="term" value="P:DNA integration"/>
    <property type="evidence" value="ECO:0007669"/>
    <property type="project" value="UniProtKB-KW"/>
</dbReference>
<keyword evidence="3 5" id="KW-0238">DNA-binding</keyword>
<dbReference type="InterPro" id="IPR010998">
    <property type="entry name" value="Integrase_recombinase_N"/>
</dbReference>
<dbReference type="Proteomes" id="UP000325003">
    <property type="component" value="Unassembled WGS sequence"/>
</dbReference>
<feature type="domain" description="Core-binding (CB)" evidence="7">
    <location>
        <begin position="71"/>
        <end position="149"/>
    </location>
</feature>
<proteinExistence type="inferred from homology"/>
<keyword evidence="9" id="KW-1185">Reference proteome</keyword>
<comment type="caution">
    <text evidence="8">The sequence shown here is derived from an EMBL/GenBank/DDBJ whole genome shotgun (WGS) entry which is preliminary data.</text>
</comment>
<keyword evidence="4" id="KW-0233">DNA recombination</keyword>
<dbReference type="CDD" id="cd01189">
    <property type="entry name" value="INT_ICEBs1_C_like"/>
    <property type="match status" value="1"/>
</dbReference>
<evidence type="ECO:0000256" key="5">
    <source>
        <dbReference type="PROSITE-ProRule" id="PRU01248"/>
    </source>
</evidence>
<dbReference type="PANTHER" id="PTHR30349">
    <property type="entry name" value="PHAGE INTEGRASE-RELATED"/>
    <property type="match status" value="1"/>
</dbReference>
<organism evidence="8 9">
    <name type="scientific">Nocardioides humilatus</name>
    <dbReference type="NCBI Taxonomy" id="2607660"/>
    <lineage>
        <taxon>Bacteria</taxon>
        <taxon>Bacillati</taxon>
        <taxon>Actinomycetota</taxon>
        <taxon>Actinomycetes</taxon>
        <taxon>Propionibacteriales</taxon>
        <taxon>Nocardioidaceae</taxon>
        <taxon>Nocardioides</taxon>
    </lineage>
</organism>
<dbReference type="Gene3D" id="1.10.443.10">
    <property type="entry name" value="Intergrase catalytic core"/>
    <property type="match status" value="1"/>
</dbReference>
<keyword evidence="2" id="KW-0229">DNA integration</keyword>
<evidence type="ECO:0000256" key="4">
    <source>
        <dbReference type="ARBA" id="ARBA00023172"/>
    </source>
</evidence>
<evidence type="ECO:0000256" key="2">
    <source>
        <dbReference type="ARBA" id="ARBA00022908"/>
    </source>
</evidence>
<dbReference type="Pfam" id="PF00589">
    <property type="entry name" value="Phage_integrase"/>
    <property type="match status" value="1"/>
</dbReference>
<name>A0A5B1L3K7_9ACTN</name>
<dbReference type="GO" id="GO:0006310">
    <property type="term" value="P:DNA recombination"/>
    <property type="evidence" value="ECO:0007669"/>
    <property type="project" value="UniProtKB-KW"/>
</dbReference>
<dbReference type="InterPro" id="IPR011010">
    <property type="entry name" value="DNA_brk_join_enz"/>
</dbReference>
<gene>
    <name evidence="8" type="ORF">F0U44_22100</name>
</gene>
<dbReference type="Pfam" id="PF14659">
    <property type="entry name" value="Phage_int_SAM_3"/>
    <property type="match status" value="1"/>
</dbReference>